<reference evidence="1 2" key="1">
    <citation type="journal article" date="2022" name="Genome Biol. Evol.">
        <title>The Spruce Budworm Genome: Reconstructing the Evolutionary History of Antifreeze Proteins.</title>
        <authorList>
            <person name="Beliveau C."/>
            <person name="Gagne P."/>
            <person name="Picq S."/>
            <person name="Vernygora O."/>
            <person name="Keeling C.I."/>
            <person name="Pinkney K."/>
            <person name="Doucet D."/>
            <person name="Wen F."/>
            <person name="Johnston J.S."/>
            <person name="Maaroufi H."/>
            <person name="Boyle B."/>
            <person name="Laroche J."/>
            <person name="Dewar K."/>
            <person name="Juretic N."/>
            <person name="Blackburn G."/>
            <person name="Nisole A."/>
            <person name="Brunet B."/>
            <person name="Brandao M."/>
            <person name="Lumley L."/>
            <person name="Duan J."/>
            <person name="Quan G."/>
            <person name="Lucarotti C.J."/>
            <person name="Roe A.D."/>
            <person name="Sperling F.A.H."/>
            <person name="Levesque R.C."/>
            <person name="Cusson M."/>
        </authorList>
    </citation>
    <scope>NUCLEOTIDE SEQUENCE [LARGE SCALE GENOMIC DNA]</scope>
    <source>
        <strain evidence="1">Glfc:IPQL:Cfum</strain>
    </source>
</reference>
<protein>
    <submittedName>
        <fullName evidence="1">Uncharacterized protein</fullName>
    </submittedName>
</protein>
<gene>
    <name evidence="1" type="ORF">MSG28_003424</name>
</gene>
<comment type="caution">
    <text evidence="1">The sequence shown here is derived from an EMBL/GenBank/DDBJ whole genome shotgun (WGS) entry which is preliminary data.</text>
</comment>
<keyword evidence="2" id="KW-1185">Reference proteome</keyword>
<evidence type="ECO:0000313" key="2">
    <source>
        <dbReference type="Proteomes" id="UP001064048"/>
    </source>
</evidence>
<name>A0ACC0KF21_CHOFU</name>
<sequence>MVNLTPAQPSRAPQWAFEINIIDTRLKAANCSLNRRVTSNKVVIMIKCESIHAARAARRPRPTHTLTGCARVRAGSPLKLVSAHKRIGRARPGGDGRPRGDRTRHAAGCRLPHVADALNRTHSHNNITMDIPTISCSLGKGGGGGVPTTDSGCQPPRATQGHSLSVKVIATPAQYTRRPRFSCHHK</sequence>
<accession>A0ACC0KF21</accession>
<proteinExistence type="predicted"/>
<organism evidence="1 2">
    <name type="scientific">Choristoneura fumiferana</name>
    <name type="common">Spruce budworm moth</name>
    <name type="synonym">Archips fumiferana</name>
    <dbReference type="NCBI Taxonomy" id="7141"/>
    <lineage>
        <taxon>Eukaryota</taxon>
        <taxon>Metazoa</taxon>
        <taxon>Ecdysozoa</taxon>
        <taxon>Arthropoda</taxon>
        <taxon>Hexapoda</taxon>
        <taxon>Insecta</taxon>
        <taxon>Pterygota</taxon>
        <taxon>Neoptera</taxon>
        <taxon>Endopterygota</taxon>
        <taxon>Lepidoptera</taxon>
        <taxon>Glossata</taxon>
        <taxon>Ditrysia</taxon>
        <taxon>Tortricoidea</taxon>
        <taxon>Tortricidae</taxon>
        <taxon>Tortricinae</taxon>
        <taxon>Choristoneura</taxon>
    </lineage>
</organism>
<dbReference type="Proteomes" id="UP001064048">
    <property type="component" value="Chromosome 5"/>
</dbReference>
<evidence type="ECO:0000313" key="1">
    <source>
        <dbReference type="EMBL" id="KAI8434964.1"/>
    </source>
</evidence>
<dbReference type="EMBL" id="CM046105">
    <property type="protein sequence ID" value="KAI8434964.1"/>
    <property type="molecule type" value="Genomic_DNA"/>
</dbReference>